<reference evidence="3" key="1">
    <citation type="submission" date="2016-09" db="EMBL/GenBank/DDBJ databases">
        <title>Whole genome sequencing of Salmonella enterica.</title>
        <authorList>
            <person name="Bell R."/>
        </authorList>
    </citation>
    <scope>NUCLEOTIDE SEQUENCE [LARGE SCALE GENOMIC DNA]</scope>
    <source>
        <strain evidence="3">CFSAN044929</strain>
    </source>
</reference>
<evidence type="ECO:0000256" key="2">
    <source>
        <dbReference type="SAM" id="Phobius"/>
    </source>
</evidence>
<keyword evidence="2" id="KW-0472">Membrane</keyword>
<evidence type="ECO:0000313" key="3">
    <source>
        <dbReference type="EMBL" id="OHJ48242.1"/>
    </source>
</evidence>
<keyword evidence="2" id="KW-1133">Transmembrane helix</keyword>
<feature type="region of interest" description="Disordered" evidence="1">
    <location>
        <begin position="228"/>
        <end position="249"/>
    </location>
</feature>
<proteinExistence type="predicted"/>
<dbReference type="AlphaFoldDB" id="A0A3F3IT89"/>
<gene>
    <name evidence="3" type="ORF">A7S51_21780</name>
</gene>
<sequence length="330" mass="35859">MQKTFRRTLVMTIVTAVPAFVPGDEAASLSSSLSSPDLEDSNGSPVYPNRGPSFVDATTTEEPLVQQASHRRGGDGNRRAEPTSRKKSPALLWQISSVVLILGLAGVVAYLWQTVSQQAILLTSLDTAFRSGQLDSLPQRIQALEEKQQQYLSVTQAQTWYKEDSQARKALETQATQLVKDSESLRTYVTALATQQDSLKQLTDALSSRLDEEVSRIDSLSVWKAQREKKAAGTAAKPSPVRTQGEPAATSPAVRKLVVSRALPPPFVLTGVERRGGQSYAVVLPAGAGSDWSQLQMLSPGESYRGWTLVSTDGNRAVFQVHGRIQQLTP</sequence>
<evidence type="ECO:0000256" key="1">
    <source>
        <dbReference type="SAM" id="MobiDB-lite"/>
    </source>
</evidence>
<dbReference type="Proteomes" id="UP000866740">
    <property type="component" value="Unassembled WGS sequence"/>
</dbReference>
<name>A0A3F3IT89_SALER</name>
<organism evidence="3">
    <name type="scientific">Salmonella enterica</name>
    <name type="common">Salmonella choleraesuis</name>
    <dbReference type="NCBI Taxonomy" id="28901"/>
    <lineage>
        <taxon>Bacteria</taxon>
        <taxon>Pseudomonadati</taxon>
        <taxon>Pseudomonadota</taxon>
        <taxon>Gammaproteobacteria</taxon>
        <taxon>Enterobacterales</taxon>
        <taxon>Enterobacteriaceae</taxon>
        <taxon>Salmonella</taxon>
    </lineage>
</organism>
<accession>A0A3F3IT89</accession>
<keyword evidence="2" id="KW-0812">Transmembrane</keyword>
<protein>
    <submittedName>
        <fullName evidence="3">Uncharacterized protein</fullName>
    </submittedName>
</protein>
<feature type="compositionally biased region" description="Basic and acidic residues" evidence="1">
    <location>
        <begin position="72"/>
        <end position="84"/>
    </location>
</feature>
<feature type="region of interest" description="Disordered" evidence="1">
    <location>
        <begin position="31"/>
        <end position="86"/>
    </location>
</feature>
<feature type="transmembrane region" description="Helical" evidence="2">
    <location>
        <begin position="91"/>
        <end position="112"/>
    </location>
</feature>
<dbReference type="EMBL" id="MLTE01000018">
    <property type="protein sequence ID" value="OHJ48242.1"/>
    <property type="molecule type" value="Genomic_DNA"/>
</dbReference>
<comment type="caution">
    <text evidence="3">The sequence shown here is derived from an EMBL/GenBank/DDBJ whole genome shotgun (WGS) entry which is preliminary data.</text>
</comment>